<organism evidence="4 5">
    <name type="scientific">Ectopseudomonas toyotomiensis</name>
    <dbReference type="NCBI Taxonomy" id="554344"/>
    <lineage>
        <taxon>Bacteria</taxon>
        <taxon>Pseudomonadati</taxon>
        <taxon>Pseudomonadota</taxon>
        <taxon>Gammaproteobacteria</taxon>
        <taxon>Pseudomonadales</taxon>
        <taxon>Pseudomonadaceae</taxon>
        <taxon>Ectopseudomonas</taxon>
    </lineage>
</organism>
<dbReference type="InterPro" id="IPR002656">
    <property type="entry name" value="Acyl_transf_3_dom"/>
</dbReference>
<feature type="transmembrane region" description="Helical" evidence="1">
    <location>
        <begin position="104"/>
        <end position="122"/>
    </location>
</feature>
<dbReference type="AlphaFoldDB" id="A0AA42IRT3"/>
<dbReference type="PANTHER" id="PTHR23028">
    <property type="entry name" value="ACETYLTRANSFERASE"/>
    <property type="match status" value="1"/>
</dbReference>
<feature type="transmembrane region" description="Helical" evidence="1">
    <location>
        <begin position="304"/>
        <end position="325"/>
    </location>
</feature>
<feature type="transmembrane region" description="Helical" evidence="1">
    <location>
        <begin position="162"/>
        <end position="181"/>
    </location>
</feature>
<evidence type="ECO:0000259" key="2">
    <source>
        <dbReference type="Pfam" id="PF01757"/>
    </source>
</evidence>
<feature type="transmembrane region" description="Helical" evidence="1">
    <location>
        <begin position="34"/>
        <end position="53"/>
    </location>
</feature>
<protein>
    <submittedName>
        <fullName evidence="4">Acyltransferase</fullName>
    </submittedName>
</protein>
<evidence type="ECO:0000313" key="4">
    <source>
        <dbReference type="EMBL" id="MDH0704334.1"/>
    </source>
</evidence>
<dbReference type="InterPro" id="IPR050879">
    <property type="entry name" value="Acyltransferase_3"/>
</dbReference>
<feature type="domain" description="Acyltransferase 3" evidence="2">
    <location>
        <begin position="9"/>
        <end position="322"/>
    </location>
</feature>
<dbReference type="PANTHER" id="PTHR23028:SF53">
    <property type="entry name" value="ACYL_TRANSF_3 DOMAIN-CONTAINING PROTEIN"/>
    <property type="match status" value="1"/>
</dbReference>
<feature type="domain" description="SGNH" evidence="3">
    <location>
        <begin position="395"/>
        <end position="613"/>
    </location>
</feature>
<name>A0AA42IRT3_9GAMM</name>
<dbReference type="Pfam" id="PF01757">
    <property type="entry name" value="Acyl_transf_3"/>
    <property type="match status" value="1"/>
</dbReference>
<reference evidence="4" key="1">
    <citation type="submission" date="2022-09" db="EMBL/GenBank/DDBJ databases">
        <title>Intensive care unit water sources are persistently colonized with multi-drug resistant bacteria and are the site of extensive horizontal gene transfer of antibiotic resistance genes.</title>
        <authorList>
            <person name="Diorio-Toth L."/>
        </authorList>
    </citation>
    <scope>NUCLEOTIDE SEQUENCE</scope>
    <source>
        <strain evidence="4">GD03863</strain>
    </source>
</reference>
<accession>A0AA42IRT3</accession>
<feature type="transmembrane region" description="Helical" evidence="1">
    <location>
        <begin position="73"/>
        <end position="92"/>
    </location>
</feature>
<feature type="transmembrane region" description="Helical" evidence="1">
    <location>
        <begin position="337"/>
        <end position="356"/>
    </location>
</feature>
<keyword evidence="4" id="KW-0012">Acyltransferase</keyword>
<comment type="caution">
    <text evidence="4">The sequence shown here is derived from an EMBL/GenBank/DDBJ whole genome shotgun (WGS) entry which is preliminary data.</text>
</comment>
<dbReference type="InterPro" id="IPR043968">
    <property type="entry name" value="SGNH"/>
</dbReference>
<evidence type="ECO:0000259" key="3">
    <source>
        <dbReference type="Pfam" id="PF19040"/>
    </source>
</evidence>
<keyword evidence="1" id="KW-0472">Membrane</keyword>
<keyword evidence="4" id="KW-0808">Transferase</keyword>
<feature type="transmembrane region" description="Helical" evidence="1">
    <location>
        <begin position="12"/>
        <end position="27"/>
    </location>
</feature>
<feature type="transmembrane region" description="Helical" evidence="1">
    <location>
        <begin position="187"/>
        <end position="207"/>
    </location>
</feature>
<keyword evidence="1" id="KW-1133">Transmembrane helix</keyword>
<feature type="transmembrane region" description="Helical" evidence="1">
    <location>
        <begin position="274"/>
        <end position="298"/>
    </location>
</feature>
<dbReference type="Pfam" id="PF19040">
    <property type="entry name" value="SGNH"/>
    <property type="match status" value="1"/>
</dbReference>
<sequence length="627" mass="68807">MSAYGYRPDIDGLRAIAILLVVIYHAFPSAMPNGFVGVDVFFVISGFLITSIIQAEKSFSVARFYERRVRRLAPALLVVLFSVLLFGSVVLFESELKQIAKHVVAGLGFSANIVFWLEAGYFDSSAEFKPLLHLWSLGVEEQFYLIWPLVLLLAIRMRSQMAVTASLFFASFIGGVYTVGIDQPSAFFLPFTRVWELLAGAALAGSAVRLNGRLADTCSILGIVLIASCVFIEIPREEFPGWYALLPVLGSCMLIAAGEHAVVNRVILSIKPMVWIGLISYPLYLWHWPIISYVHIISVGEVSSWHLTVTLFSALLLAAATYLLLERPVRSVSSRRVILSVIALSVVLVFSSWSVYSGGIDRYRESLFPGDSKAFTWVPRNSAECGEYVGIKGLGFCIKSDDNPSVALIGDSFSNHHYYGLAEELKKSGLGVINIGLPGCAALRNISEVLPNAKCSGSDEVIDYVKSNPGIKTVILAGSWHSVRLYKKHADLLRVAVDTTVGELIDSGKQVIFLDAVPAHGLQPKSCVARPLYLGRHDPDLCEISLQNAIERAGRPPVEIRNALAKHPSAIYTDMLPLMCSNGVCPLRIDGKLMFRDGHLSLAGSYWIAPRILKAWEKSGVEIEANR</sequence>
<keyword evidence="1" id="KW-0812">Transmembrane</keyword>
<proteinExistence type="predicted"/>
<dbReference type="GO" id="GO:0016020">
    <property type="term" value="C:membrane"/>
    <property type="evidence" value="ECO:0007669"/>
    <property type="project" value="TreeGrafter"/>
</dbReference>
<dbReference type="Proteomes" id="UP001161137">
    <property type="component" value="Unassembled WGS sequence"/>
</dbReference>
<gene>
    <name evidence="4" type="ORF">N5D41_22925</name>
</gene>
<feature type="transmembrane region" description="Helical" evidence="1">
    <location>
        <begin position="240"/>
        <end position="262"/>
    </location>
</feature>
<dbReference type="GO" id="GO:0016747">
    <property type="term" value="F:acyltransferase activity, transferring groups other than amino-acyl groups"/>
    <property type="evidence" value="ECO:0007669"/>
    <property type="project" value="InterPro"/>
</dbReference>
<evidence type="ECO:0000256" key="1">
    <source>
        <dbReference type="SAM" id="Phobius"/>
    </source>
</evidence>
<feature type="transmembrane region" description="Helical" evidence="1">
    <location>
        <begin position="134"/>
        <end position="155"/>
    </location>
</feature>
<dbReference type="RefSeq" id="WP_279837810.1">
    <property type="nucleotide sequence ID" value="NZ_JAOCDH010000038.1"/>
</dbReference>
<dbReference type="EMBL" id="JAOCDH010000038">
    <property type="protein sequence ID" value="MDH0704334.1"/>
    <property type="molecule type" value="Genomic_DNA"/>
</dbReference>
<feature type="transmembrane region" description="Helical" evidence="1">
    <location>
        <begin position="214"/>
        <end position="234"/>
    </location>
</feature>
<dbReference type="GO" id="GO:0009103">
    <property type="term" value="P:lipopolysaccharide biosynthetic process"/>
    <property type="evidence" value="ECO:0007669"/>
    <property type="project" value="TreeGrafter"/>
</dbReference>
<evidence type="ECO:0000313" key="5">
    <source>
        <dbReference type="Proteomes" id="UP001161137"/>
    </source>
</evidence>